<dbReference type="EMBL" id="BK015046">
    <property type="protein sequence ID" value="DAD88684.1"/>
    <property type="molecule type" value="Genomic_DNA"/>
</dbReference>
<dbReference type="Pfam" id="PF00436">
    <property type="entry name" value="SSB"/>
    <property type="match status" value="1"/>
</dbReference>
<dbReference type="InterPro" id="IPR012340">
    <property type="entry name" value="NA-bd_OB-fold"/>
</dbReference>
<dbReference type="GO" id="GO:0009295">
    <property type="term" value="C:nucleoid"/>
    <property type="evidence" value="ECO:0007669"/>
    <property type="project" value="TreeGrafter"/>
</dbReference>
<evidence type="ECO:0000256" key="2">
    <source>
        <dbReference type="PIRNR" id="PIRNR002070"/>
    </source>
</evidence>
<dbReference type="GO" id="GO:0003697">
    <property type="term" value="F:single-stranded DNA binding"/>
    <property type="evidence" value="ECO:0007669"/>
    <property type="project" value="InterPro"/>
</dbReference>
<dbReference type="PIRSF" id="PIRSF002070">
    <property type="entry name" value="SSB"/>
    <property type="match status" value="1"/>
</dbReference>
<feature type="region of interest" description="Disordered" evidence="3">
    <location>
        <begin position="107"/>
        <end position="126"/>
    </location>
</feature>
<proteinExistence type="inferred from homology"/>
<organism evidence="4">
    <name type="scientific">Caudovirales sp. ctikv1</name>
    <dbReference type="NCBI Taxonomy" id="2826781"/>
    <lineage>
        <taxon>Viruses</taxon>
        <taxon>Duplodnaviria</taxon>
        <taxon>Heunggongvirae</taxon>
        <taxon>Uroviricota</taxon>
        <taxon>Caudoviricetes</taxon>
    </lineage>
</organism>
<dbReference type="PANTHER" id="PTHR10302">
    <property type="entry name" value="SINGLE-STRANDED DNA-BINDING PROTEIN"/>
    <property type="match status" value="1"/>
</dbReference>
<protein>
    <recommendedName>
        <fullName evidence="2">Single-stranded DNA-binding protein</fullName>
    </recommendedName>
</protein>
<dbReference type="CDD" id="cd04496">
    <property type="entry name" value="SSB_OBF"/>
    <property type="match status" value="1"/>
</dbReference>
<dbReference type="Gene3D" id="2.40.50.140">
    <property type="entry name" value="Nucleic acid-binding proteins"/>
    <property type="match status" value="1"/>
</dbReference>
<name>A0A8S5N2P1_9CAUD</name>
<sequence>MNNVQLIGNLVRDAELTFTKNGKMVARFTIAASNEYVDKSTGEVKEQTAYVNCIAWNKLGEHAGKLIKGNRCIVNGRLQTRSYETKEGEKRYVTEVVADFIGDSLSNKDDEPSNFETFGDDEQIPF</sequence>
<reference evidence="4" key="1">
    <citation type="journal article" date="2021" name="Proc. Natl. Acad. Sci. U.S.A.">
        <title>A Catalog of Tens of Thousands of Viruses from Human Metagenomes Reveals Hidden Associations with Chronic Diseases.</title>
        <authorList>
            <person name="Tisza M.J."/>
            <person name="Buck C.B."/>
        </authorList>
    </citation>
    <scope>NUCLEOTIDE SEQUENCE</scope>
    <source>
        <strain evidence="4">Ctikv1</strain>
    </source>
</reference>
<dbReference type="NCBIfam" id="TIGR00621">
    <property type="entry name" value="ssb"/>
    <property type="match status" value="1"/>
</dbReference>
<accession>A0A8S5N2P1</accession>
<dbReference type="PANTHER" id="PTHR10302:SF27">
    <property type="entry name" value="SINGLE-STRANDED DNA-BINDING PROTEIN"/>
    <property type="match status" value="1"/>
</dbReference>
<dbReference type="InterPro" id="IPR011344">
    <property type="entry name" value="ssDNA-bd"/>
</dbReference>
<evidence type="ECO:0000313" key="4">
    <source>
        <dbReference type="EMBL" id="DAD88684.1"/>
    </source>
</evidence>
<evidence type="ECO:0000256" key="1">
    <source>
        <dbReference type="ARBA" id="ARBA00023125"/>
    </source>
</evidence>
<dbReference type="PROSITE" id="PS50935">
    <property type="entry name" value="SSB"/>
    <property type="match status" value="1"/>
</dbReference>
<dbReference type="InterPro" id="IPR000424">
    <property type="entry name" value="Primosome_PriB/ssb"/>
</dbReference>
<keyword evidence="1 2" id="KW-0238">DNA-binding</keyword>
<dbReference type="GO" id="GO:0006260">
    <property type="term" value="P:DNA replication"/>
    <property type="evidence" value="ECO:0007669"/>
    <property type="project" value="InterPro"/>
</dbReference>
<evidence type="ECO:0000256" key="3">
    <source>
        <dbReference type="SAM" id="MobiDB-lite"/>
    </source>
</evidence>
<dbReference type="HAMAP" id="MF_00984">
    <property type="entry name" value="SSB"/>
    <property type="match status" value="1"/>
</dbReference>
<dbReference type="SUPFAM" id="SSF50249">
    <property type="entry name" value="Nucleic acid-binding proteins"/>
    <property type="match status" value="1"/>
</dbReference>